<dbReference type="InterPro" id="IPR015856">
    <property type="entry name" value="ABC_transpr_CbiO/EcfA_su"/>
</dbReference>
<dbReference type="GO" id="GO:0016887">
    <property type="term" value="F:ATP hydrolysis activity"/>
    <property type="evidence" value="ECO:0007669"/>
    <property type="project" value="InterPro"/>
</dbReference>
<gene>
    <name evidence="6" type="ORF">HK439_22590</name>
</gene>
<dbReference type="InterPro" id="IPR003593">
    <property type="entry name" value="AAA+_ATPase"/>
</dbReference>
<comment type="similarity">
    <text evidence="1">Belongs to the ABC transporter superfamily.</text>
</comment>
<evidence type="ECO:0000256" key="3">
    <source>
        <dbReference type="ARBA" id="ARBA00022741"/>
    </source>
</evidence>
<reference evidence="6" key="1">
    <citation type="submission" date="2020-05" db="EMBL/GenBank/DDBJ databases">
        <title>Identification of trans-AT polyketide cluster in two marine bacteria, producers of a novel glutaramide-containing polyketide sesbanimide D and analogs.</title>
        <authorList>
            <person name="Kacar D."/>
            <person name="Rodriguez P."/>
            <person name="Canedo L."/>
            <person name="Gonzalez E."/>
            <person name="Galan B."/>
            <person name="De La Calle F."/>
            <person name="Garcia J.L."/>
        </authorList>
    </citation>
    <scope>NUCLEOTIDE SEQUENCE</scope>
    <source>
        <strain evidence="6">PHM038</strain>
    </source>
</reference>
<evidence type="ECO:0000256" key="2">
    <source>
        <dbReference type="ARBA" id="ARBA00022448"/>
    </source>
</evidence>
<dbReference type="GO" id="GO:0042626">
    <property type="term" value="F:ATPase-coupled transmembrane transporter activity"/>
    <property type="evidence" value="ECO:0007669"/>
    <property type="project" value="TreeGrafter"/>
</dbReference>
<dbReference type="SUPFAM" id="SSF52540">
    <property type="entry name" value="P-loop containing nucleoside triphosphate hydrolases"/>
    <property type="match status" value="1"/>
</dbReference>
<dbReference type="Gene3D" id="3.40.50.300">
    <property type="entry name" value="P-loop containing nucleotide triphosphate hydrolases"/>
    <property type="match status" value="1"/>
</dbReference>
<keyword evidence="3" id="KW-0547">Nucleotide-binding</keyword>
<dbReference type="Proteomes" id="UP000598467">
    <property type="component" value="Unassembled WGS sequence"/>
</dbReference>
<comment type="caution">
    <text evidence="6">The sequence shown here is derived from an EMBL/GenBank/DDBJ whole genome shotgun (WGS) entry which is preliminary data.</text>
</comment>
<sequence>MAFWTPHRMRRDEEQRFDPALADFAVFEGAGLTLGGREVLKDISLSLSERRIGIVGLNGSGKSSLVRLLNGLHLPGCGSVRIFGAETAAVRAQLPRHVGFVFQNPDHQAIFPTVEEEIAFGLTQLGADKQAAREGAADFLKRHHCQPLAKKPFAELSEGQKQLICILAVLVMQPELLVLDEPMASLDGLAARRIQQKLKSLDQKIVLISHDLQVFDGFDRVIWLEDGRVRMDGVPGDVLPAYVTDLDRRAGAATDEVDL</sequence>
<evidence type="ECO:0000256" key="1">
    <source>
        <dbReference type="ARBA" id="ARBA00005417"/>
    </source>
</evidence>
<proteinExistence type="inferred from homology"/>
<evidence type="ECO:0000313" key="6">
    <source>
        <dbReference type="EMBL" id="MBD1549056.1"/>
    </source>
</evidence>
<protein>
    <submittedName>
        <fullName evidence="6">ABC transporter ATP-binding protein</fullName>
    </submittedName>
</protein>
<feature type="domain" description="ABC transporter" evidence="5">
    <location>
        <begin position="21"/>
        <end position="251"/>
    </location>
</feature>
<evidence type="ECO:0000313" key="7">
    <source>
        <dbReference type="Proteomes" id="UP000598467"/>
    </source>
</evidence>
<dbReference type="PANTHER" id="PTHR43553">
    <property type="entry name" value="HEAVY METAL TRANSPORTER"/>
    <property type="match status" value="1"/>
</dbReference>
<dbReference type="SMART" id="SM00382">
    <property type="entry name" value="AAA"/>
    <property type="match status" value="1"/>
</dbReference>
<keyword evidence="2" id="KW-0813">Transport</keyword>
<keyword evidence="4 6" id="KW-0067">ATP-binding</keyword>
<dbReference type="InterPro" id="IPR003439">
    <property type="entry name" value="ABC_transporter-like_ATP-bd"/>
</dbReference>
<dbReference type="GO" id="GO:0005524">
    <property type="term" value="F:ATP binding"/>
    <property type="evidence" value="ECO:0007669"/>
    <property type="project" value="UniProtKB-KW"/>
</dbReference>
<evidence type="ECO:0000256" key="4">
    <source>
        <dbReference type="ARBA" id="ARBA00022840"/>
    </source>
</evidence>
<dbReference type="InterPro" id="IPR027417">
    <property type="entry name" value="P-loop_NTPase"/>
</dbReference>
<evidence type="ECO:0000259" key="5">
    <source>
        <dbReference type="PROSITE" id="PS50893"/>
    </source>
</evidence>
<accession>A0A926P656</accession>
<dbReference type="Pfam" id="PF00005">
    <property type="entry name" value="ABC_tran"/>
    <property type="match status" value="1"/>
</dbReference>
<dbReference type="CDD" id="cd03225">
    <property type="entry name" value="ABC_cobalt_CbiO_domain1"/>
    <property type="match status" value="1"/>
</dbReference>
<dbReference type="GO" id="GO:0043190">
    <property type="term" value="C:ATP-binding cassette (ABC) transporter complex"/>
    <property type="evidence" value="ECO:0007669"/>
    <property type="project" value="TreeGrafter"/>
</dbReference>
<organism evidence="6 7">
    <name type="scientific">Roseibium aggregatum</name>
    <dbReference type="NCBI Taxonomy" id="187304"/>
    <lineage>
        <taxon>Bacteria</taxon>
        <taxon>Pseudomonadati</taxon>
        <taxon>Pseudomonadota</taxon>
        <taxon>Alphaproteobacteria</taxon>
        <taxon>Hyphomicrobiales</taxon>
        <taxon>Stappiaceae</taxon>
        <taxon>Roseibium</taxon>
    </lineage>
</organism>
<dbReference type="AlphaFoldDB" id="A0A926P656"/>
<dbReference type="InterPro" id="IPR050095">
    <property type="entry name" value="ECF_ABC_transporter_ATP-bd"/>
</dbReference>
<dbReference type="PROSITE" id="PS50893">
    <property type="entry name" value="ABC_TRANSPORTER_2"/>
    <property type="match status" value="1"/>
</dbReference>
<dbReference type="EMBL" id="JABFCZ010000030">
    <property type="protein sequence ID" value="MBD1549056.1"/>
    <property type="molecule type" value="Genomic_DNA"/>
</dbReference>
<name>A0A926P656_9HYPH</name>
<dbReference type="PANTHER" id="PTHR43553:SF24">
    <property type="entry name" value="ENERGY-COUPLING FACTOR TRANSPORTER ATP-BINDING PROTEIN ECFA1"/>
    <property type="match status" value="1"/>
</dbReference>